<organism evidence="3 4">
    <name type="scientific">Ophiostoma piceae (strain UAMH 11346)</name>
    <name type="common">Sap stain fungus</name>
    <dbReference type="NCBI Taxonomy" id="1262450"/>
    <lineage>
        <taxon>Eukaryota</taxon>
        <taxon>Fungi</taxon>
        <taxon>Dikarya</taxon>
        <taxon>Ascomycota</taxon>
        <taxon>Pezizomycotina</taxon>
        <taxon>Sordariomycetes</taxon>
        <taxon>Sordariomycetidae</taxon>
        <taxon>Ophiostomatales</taxon>
        <taxon>Ophiostomataceae</taxon>
        <taxon>Ophiostoma</taxon>
    </lineage>
</organism>
<dbReference type="Proteomes" id="UP000016923">
    <property type="component" value="Unassembled WGS sequence"/>
</dbReference>
<dbReference type="AlphaFoldDB" id="S3C873"/>
<evidence type="ECO:0000256" key="2">
    <source>
        <dbReference type="SAM" id="MobiDB-lite"/>
    </source>
</evidence>
<feature type="region of interest" description="Disordered" evidence="2">
    <location>
        <begin position="173"/>
        <end position="229"/>
    </location>
</feature>
<evidence type="ECO:0000313" key="3">
    <source>
        <dbReference type="EMBL" id="EPE09694.1"/>
    </source>
</evidence>
<feature type="compositionally biased region" description="Polar residues" evidence="2">
    <location>
        <begin position="353"/>
        <end position="369"/>
    </location>
</feature>
<protein>
    <submittedName>
        <fullName evidence="3">Uncharacterized protein</fullName>
    </submittedName>
</protein>
<evidence type="ECO:0000313" key="4">
    <source>
        <dbReference type="Proteomes" id="UP000016923"/>
    </source>
</evidence>
<keyword evidence="1" id="KW-0175">Coiled coil</keyword>
<dbReference type="eggNOG" id="ENOG502SY8H">
    <property type="taxonomic scope" value="Eukaryota"/>
</dbReference>
<dbReference type="STRING" id="1262450.S3C873"/>
<feature type="compositionally biased region" description="Basic and acidic residues" evidence="2">
    <location>
        <begin position="209"/>
        <end position="222"/>
    </location>
</feature>
<feature type="compositionally biased region" description="Acidic residues" evidence="2">
    <location>
        <begin position="180"/>
        <end position="197"/>
    </location>
</feature>
<gene>
    <name evidence="3" type="ORF">F503_07470</name>
</gene>
<dbReference type="OrthoDB" id="3553547at2759"/>
<sequence length="736" mass="83183">MTLTMAKAIPIYQDGSPDETDKQRTQIKLPLRFAPNANSHSPSSELQHIFRTRQSRSANQDVEGHGPYGTNDSDKQHRKRTQQACVKAPSHRNHKSYGDIPSPEKRRYTADLCITDAEHLESIPMPTPKRVAILKLKSKDAISGPPDKTCASQIGRTGEQTIADQFIPNDLAEATGPFEENPESPLEDTTEGDDDDNATVSATSAGEQAGRDSARRAPHTADKSGISESWQYIHDQRSEVKRQRRDLTTLMSKLKLKRREKAEADRELHMLTLNYSKAEQQLPRQKVVQLFSKAEKLNDTCDTMESQYEELESKLERKAAKLEAHENVFFRTIARSAVNSHVSATMAPHPQGAATSTNGTTRQRVSQVADQIPQEERKRPTGRTSTEGANNVSQQQSSMDTALMGISGERPRKEHPVYGQLLHTVGELKIAKEGHVDLRLERDDIIYELQGSILRERSRKGEAYNPVELQTALKDDYQSDRFKDSFSSYLSNGDLDFLRQWRTKTKEARSKITATKKLVGRIRDWCKSNDALPEYMPLEEQEIVLGSVLEKEKEATAISVEINAAVGQTFSARNRRAVLAHRTFPRLLSNPYYLLEPRPITAKAALDRALNLPDSSPFKRQAKEDGIKEYGIETTLFRFVEGRKMDFVNRWLLQQLRTSPLEVVRLFMIMSDILSVINLLRWQDDVVRYWSLDDANKQINTFDHTTTEPEESAIDRVSLSSLSSSGRVRDGGSQQI</sequence>
<feature type="coiled-coil region" evidence="1">
    <location>
        <begin position="247"/>
        <end position="328"/>
    </location>
</feature>
<keyword evidence="4" id="KW-1185">Reference proteome</keyword>
<accession>S3C873</accession>
<feature type="region of interest" description="Disordered" evidence="2">
    <location>
        <begin position="1"/>
        <end position="103"/>
    </location>
</feature>
<proteinExistence type="predicted"/>
<feature type="compositionally biased region" description="Polar residues" evidence="2">
    <location>
        <begin position="36"/>
        <end position="46"/>
    </location>
</feature>
<feature type="region of interest" description="Disordered" evidence="2">
    <location>
        <begin position="346"/>
        <end position="399"/>
    </location>
</feature>
<reference evidence="3 4" key="1">
    <citation type="journal article" date="2013" name="BMC Genomics">
        <title>The genome and transcriptome of the pine saprophyte Ophiostoma piceae, and a comparison with the bark beetle-associated pine pathogen Grosmannia clavigera.</title>
        <authorList>
            <person name="Haridas S."/>
            <person name="Wang Y."/>
            <person name="Lim L."/>
            <person name="Massoumi Alamouti S."/>
            <person name="Jackman S."/>
            <person name="Docking R."/>
            <person name="Robertson G."/>
            <person name="Birol I."/>
            <person name="Bohlmann J."/>
            <person name="Breuil C."/>
        </authorList>
    </citation>
    <scope>NUCLEOTIDE SEQUENCE [LARGE SCALE GENOMIC DNA]</scope>
    <source>
        <strain evidence="3 4">UAMH 11346</strain>
    </source>
</reference>
<dbReference type="VEuPathDB" id="FungiDB:F503_07470"/>
<dbReference type="OMA" id="NIDENRH"/>
<name>S3C873_OPHP1</name>
<dbReference type="EMBL" id="KE148147">
    <property type="protein sequence ID" value="EPE09694.1"/>
    <property type="molecule type" value="Genomic_DNA"/>
</dbReference>
<evidence type="ECO:0000256" key="1">
    <source>
        <dbReference type="SAM" id="Coils"/>
    </source>
</evidence>
<dbReference type="HOGENOM" id="CLU_376863_0_0_1"/>
<feature type="compositionally biased region" description="Polar residues" evidence="2">
    <location>
        <begin position="382"/>
        <end position="399"/>
    </location>
</feature>